<name>A0A919K583_9ACTN</name>
<dbReference type="SUPFAM" id="SSF53383">
    <property type="entry name" value="PLP-dependent transferases"/>
    <property type="match status" value="1"/>
</dbReference>
<dbReference type="PANTHER" id="PTHR21152:SF40">
    <property type="entry name" value="ALANINE--GLYOXYLATE AMINOTRANSFERASE"/>
    <property type="match status" value="1"/>
</dbReference>
<dbReference type="InterPro" id="IPR000192">
    <property type="entry name" value="Aminotrans_V_dom"/>
</dbReference>
<dbReference type="InterPro" id="IPR015424">
    <property type="entry name" value="PyrdxlP-dep_Trfase"/>
</dbReference>
<dbReference type="Gene3D" id="3.40.640.10">
    <property type="entry name" value="Type I PLP-dependent aspartate aminotransferase-like (Major domain)"/>
    <property type="match status" value="1"/>
</dbReference>
<evidence type="ECO:0000256" key="3">
    <source>
        <dbReference type="ARBA" id="ARBA00022898"/>
    </source>
</evidence>
<feature type="modified residue" description="N6-(pyridoxal phosphate)lysine" evidence="5">
    <location>
        <position position="191"/>
    </location>
</feature>
<dbReference type="InterPro" id="IPR020578">
    <property type="entry name" value="Aminotrans_V_PyrdxlP_BS"/>
</dbReference>
<dbReference type="AlphaFoldDB" id="A0A919K583"/>
<dbReference type="InterPro" id="IPR015421">
    <property type="entry name" value="PyrdxlP-dep_Trfase_major"/>
</dbReference>
<evidence type="ECO:0000256" key="1">
    <source>
        <dbReference type="ARBA" id="ARBA00001933"/>
    </source>
</evidence>
<evidence type="ECO:0000256" key="4">
    <source>
        <dbReference type="PIRSR" id="PIRSR000524-1"/>
    </source>
</evidence>
<evidence type="ECO:0000256" key="6">
    <source>
        <dbReference type="RuleBase" id="RU004075"/>
    </source>
</evidence>
<evidence type="ECO:0000256" key="2">
    <source>
        <dbReference type="ARBA" id="ARBA00009236"/>
    </source>
</evidence>
<accession>A0A919K583</accession>
<reference evidence="9" key="1">
    <citation type="submission" date="2021-01" db="EMBL/GenBank/DDBJ databases">
        <title>Whole genome shotgun sequence of Actinoplanes rishiriensis NBRC 108556.</title>
        <authorList>
            <person name="Komaki H."/>
            <person name="Tamura T."/>
        </authorList>
    </citation>
    <scope>NUCLEOTIDE SEQUENCE</scope>
    <source>
        <strain evidence="9">NBRC 108556</strain>
    </source>
</reference>
<evidence type="ECO:0000259" key="8">
    <source>
        <dbReference type="Pfam" id="PF00266"/>
    </source>
</evidence>
<protein>
    <submittedName>
        <fullName evidence="9">Serine-pyruvate aminotransferase</fullName>
    </submittedName>
</protein>
<dbReference type="GO" id="GO:0008453">
    <property type="term" value="F:alanine-glyoxylate transaminase activity"/>
    <property type="evidence" value="ECO:0007669"/>
    <property type="project" value="TreeGrafter"/>
</dbReference>
<comment type="caution">
    <text evidence="9">The sequence shown here is derived from an EMBL/GenBank/DDBJ whole genome shotgun (WGS) entry which is preliminary data.</text>
</comment>
<feature type="domain" description="Aminotransferase class V" evidence="8">
    <location>
        <begin position="34"/>
        <end position="326"/>
    </location>
</feature>
<dbReference type="Proteomes" id="UP000636960">
    <property type="component" value="Unassembled WGS sequence"/>
</dbReference>
<dbReference type="PROSITE" id="PS00595">
    <property type="entry name" value="AA_TRANSFER_CLASS_5"/>
    <property type="match status" value="1"/>
</dbReference>
<organism evidence="9 10">
    <name type="scientific">Paractinoplanes rishiriensis</name>
    <dbReference type="NCBI Taxonomy" id="1050105"/>
    <lineage>
        <taxon>Bacteria</taxon>
        <taxon>Bacillati</taxon>
        <taxon>Actinomycetota</taxon>
        <taxon>Actinomycetes</taxon>
        <taxon>Micromonosporales</taxon>
        <taxon>Micromonosporaceae</taxon>
        <taxon>Paractinoplanes</taxon>
    </lineage>
</organism>
<dbReference type="PANTHER" id="PTHR21152">
    <property type="entry name" value="AMINOTRANSFERASE CLASS V"/>
    <property type="match status" value="1"/>
</dbReference>
<dbReference type="Gene3D" id="3.90.1150.10">
    <property type="entry name" value="Aspartate Aminotransferase, domain 1"/>
    <property type="match status" value="1"/>
</dbReference>
<evidence type="ECO:0000256" key="5">
    <source>
        <dbReference type="PIRSR" id="PIRSR000524-50"/>
    </source>
</evidence>
<comment type="cofactor">
    <cofactor evidence="1 5 7">
        <name>pyridoxal 5'-phosphate</name>
        <dbReference type="ChEBI" id="CHEBI:597326"/>
    </cofactor>
</comment>
<evidence type="ECO:0000313" key="9">
    <source>
        <dbReference type="EMBL" id="GIE99527.1"/>
    </source>
</evidence>
<keyword evidence="10" id="KW-1185">Reference proteome</keyword>
<keyword evidence="3 5" id="KW-0663">Pyridoxal phosphate</keyword>
<keyword evidence="9" id="KW-0032">Aminotransferase</keyword>
<dbReference type="PIRSF" id="PIRSF000524">
    <property type="entry name" value="SPT"/>
    <property type="match status" value="1"/>
</dbReference>
<proteinExistence type="inferred from homology"/>
<comment type="similarity">
    <text evidence="2 6">Belongs to the class-V pyridoxal-phosphate-dependent aminotransferase family.</text>
</comment>
<dbReference type="Pfam" id="PF00266">
    <property type="entry name" value="Aminotran_5"/>
    <property type="match status" value="1"/>
</dbReference>
<dbReference type="GO" id="GO:0019265">
    <property type="term" value="P:glycine biosynthetic process, by transamination of glyoxylate"/>
    <property type="evidence" value="ECO:0007669"/>
    <property type="project" value="TreeGrafter"/>
</dbReference>
<dbReference type="RefSeq" id="WP_203786513.1">
    <property type="nucleotide sequence ID" value="NZ_BOMV01000073.1"/>
</dbReference>
<dbReference type="InterPro" id="IPR015422">
    <property type="entry name" value="PyrdxlP-dep_Trfase_small"/>
</dbReference>
<evidence type="ECO:0000256" key="7">
    <source>
        <dbReference type="RuleBase" id="RU004504"/>
    </source>
</evidence>
<feature type="binding site" evidence="4">
    <location>
        <position position="336"/>
    </location>
    <ligand>
        <name>substrate</name>
    </ligand>
</feature>
<dbReference type="EMBL" id="BOMV01000073">
    <property type="protein sequence ID" value="GIE99527.1"/>
    <property type="molecule type" value="Genomic_DNA"/>
</dbReference>
<keyword evidence="9" id="KW-0808">Transferase</keyword>
<sequence length="386" mass="40369">MRHKYRLMVPGPTTMPPEVIAAGALPVFDERIPRFAELFRQVRDNLRAVFRTRNDVLVFASSMTGAMESVLQNAFSPGDRVLVAVNGFFAQRWADMCRAHGLAVTVLPVPWGEPVDPARVSAALAAHPDVVGAVGVHCETSTGALSDLRGFAAVTGAAGVLSVVDAASSLGADELRTDEWGVDVVVGGGQKALMTPAGLSFVTVSERAWDAHRRSTGARYYFDWTATRDAVETRGATPFTPAVSLIVQLDVALTRILAEGLPQVWARHEKIAGAVRAGLEALGLRATVAAEHASGAVTGAWLPDGLDGTTLVARLLDDYGVQITGGLGPQAGRVIRVGHCGYVDMLDAVATLAALEQALADCGHVAAPGAGVTAARRTLNGAGVLR</sequence>
<dbReference type="InterPro" id="IPR024169">
    <property type="entry name" value="SP_NH2Trfase/AEP_transaminase"/>
</dbReference>
<evidence type="ECO:0000313" key="10">
    <source>
        <dbReference type="Proteomes" id="UP000636960"/>
    </source>
</evidence>
<dbReference type="GO" id="GO:0004760">
    <property type="term" value="F:L-serine-pyruvate transaminase activity"/>
    <property type="evidence" value="ECO:0007669"/>
    <property type="project" value="TreeGrafter"/>
</dbReference>
<gene>
    <name evidence="9" type="ORF">Ari01nite_69920</name>
</gene>